<evidence type="ECO:0000313" key="7">
    <source>
        <dbReference type="EMBL" id="KAK5051020.1"/>
    </source>
</evidence>
<dbReference type="GO" id="GO:0033539">
    <property type="term" value="P:fatty acid beta-oxidation using acyl-CoA dehydrogenase"/>
    <property type="evidence" value="ECO:0007669"/>
    <property type="project" value="TreeGrafter"/>
</dbReference>
<dbReference type="GO" id="GO:0003995">
    <property type="term" value="F:acyl-CoA dehydrogenase activity"/>
    <property type="evidence" value="ECO:0007669"/>
    <property type="project" value="TreeGrafter"/>
</dbReference>
<feature type="domain" description="Acyl-CoA dehydrogenase/oxidase C-terminal" evidence="6">
    <location>
        <begin position="75"/>
        <end position="222"/>
    </location>
</feature>
<dbReference type="Gene3D" id="2.40.110.10">
    <property type="entry name" value="Butyryl-CoA Dehydrogenase, subunit A, domain 2"/>
    <property type="match status" value="1"/>
</dbReference>
<dbReference type="InterPro" id="IPR009100">
    <property type="entry name" value="AcylCoA_DH/oxidase_NM_dom_sf"/>
</dbReference>
<evidence type="ECO:0000313" key="8">
    <source>
        <dbReference type="Proteomes" id="UP001358417"/>
    </source>
</evidence>
<organism evidence="7 8">
    <name type="scientific">Exophiala bonariae</name>
    <dbReference type="NCBI Taxonomy" id="1690606"/>
    <lineage>
        <taxon>Eukaryota</taxon>
        <taxon>Fungi</taxon>
        <taxon>Dikarya</taxon>
        <taxon>Ascomycota</taxon>
        <taxon>Pezizomycotina</taxon>
        <taxon>Eurotiomycetes</taxon>
        <taxon>Chaetothyriomycetidae</taxon>
        <taxon>Chaetothyriales</taxon>
        <taxon>Herpotrichiellaceae</taxon>
        <taxon>Exophiala</taxon>
    </lineage>
</organism>
<keyword evidence="3" id="KW-0285">Flavoprotein</keyword>
<dbReference type="AlphaFoldDB" id="A0AAV9N798"/>
<dbReference type="PANTHER" id="PTHR48083:SF13">
    <property type="entry name" value="ACYL-COA DEHYDROGENASE FAMILY MEMBER 11"/>
    <property type="match status" value="1"/>
</dbReference>
<name>A0AAV9N798_9EURO</name>
<keyword evidence="5" id="KW-0560">Oxidoreductase</keyword>
<comment type="cofactor">
    <cofactor evidence="1">
        <name>FAD</name>
        <dbReference type="ChEBI" id="CHEBI:57692"/>
    </cofactor>
</comment>
<dbReference type="Gene3D" id="1.20.140.10">
    <property type="entry name" value="Butyryl-CoA Dehydrogenase, subunit A, domain 3"/>
    <property type="match status" value="1"/>
</dbReference>
<reference evidence="7 8" key="1">
    <citation type="submission" date="2023-08" db="EMBL/GenBank/DDBJ databases">
        <title>Black Yeasts Isolated from many extreme environments.</title>
        <authorList>
            <person name="Coleine C."/>
            <person name="Stajich J.E."/>
            <person name="Selbmann L."/>
        </authorList>
    </citation>
    <scope>NUCLEOTIDE SEQUENCE [LARGE SCALE GENOMIC DNA]</scope>
    <source>
        <strain evidence="7 8">CCFEE 5792</strain>
    </source>
</reference>
<comment type="caution">
    <text evidence="7">The sequence shown here is derived from an EMBL/GenBank/DDBJ whole genome shotgun (WGS) entry which is preliminary data.</text>
</comment>
<evidence type="ECO:0000256" key="2">
    <source>
        <dbReference type="ARBA" id="ARBA00009347"/>
    </source>
</evidence>
<comment type="similarity">
    <text evidence="2">Belongs to the acyl-CoA dehydrogenase family.</text>
</comment>
<gene>
    <name evidence="7" type="ORF">LTR84_003579</name>
</gene>
<dbReference type="SUPFAM" id="SSF47203">
    <property type="entry name" value="Acyl-CoA dehydrogenase C-terminal domain-like"/>
    <property type="match status" value="1"/>
</dbReference>
<evidence type="ECO:0000259" key="6">
    <source>
        <dbReference type="Pfam" id="PF00441"/>
    </source>
</evidence>
<dbReference type="InterPro" id="IPR009075">
    <property type="entry name" value="AcylCo_DH/oxidase_C"/>
</dbReference>
<dbReference type="PANTHER" id="PTHR48083">
    <property type="entry name" value="MEDIUM-CHAIN SPECIFIC ACYL-COA DEHYDROGENASE, MITOCHONDRIAL-RELATED"/>
    <property type="match status" value="1"/>
</dbReference>
<dbReference type="InterPro" id="IPR036250">
    <property type="entry name" value="AcylCo_DH-like_C"/>
</dbReference>
<dbReference type="Gene3D" id="1.10.540.10">
    <property type="entry name" value="Acyl-CoA dehydrogenase/oxidase, N-terminal domain"/>
    <property type="match status" value="1"/>
</dbReference>
<protein>
    <recommendedName>
        <fullName evidence="6">Acyl-CoA dehydrogenase/oxidase C-terminal domain-containing protein</fullName>
    </recommendedName>
</protein>
<dbReference type="Pfam" id="PF00441">
    <property type="entry name" value="Acyl-CoA_dh_1"/>
    <property type="match status" value="1"/>
</dbReference>
<dbReference type="Proteomes" id="UP001358417">
    <property type="component" value="Unassembled WGS sequence"/>
</dbReference>
<dbReference type="InterPro" id="IPR050741">
    <property type="entry name" value="Acyl-CoA_dehydrogenase"/>
</dbReference>
<dbReference type="RefSeq" id="XP_064705520.1">
    <property type="nucleotide sequence ID" value="XM_064847167.1"/>
</dbReference>
<dbReference type="EMBL" id="JAVRRD010000016">
    <property type="protein sequence ID" value="KAK5051020.1"/>
    <property type="molecule type" value="Genomic_DNA"/>
</dbReference>
<sequence length="257" mass="28375">MELLAKYGNEEQKKQWLQPLMAGKIRSAYVMTEIDVAASDAKNLSLDMRREGDSYILNGVNVRVPASNIILGESRGFEIMQGRMGPGRIHHCMRAIGCAERGLDYMIARAHKRMIHGAPLADKGVVASWIAQSRIDIESARLLTLNAADKIDRTSAKDAKTEIAVAKIAVPNLALAVLDRAIQAHGAAGISQDFPLARIWAYLRTVRFADGPDEAHAAQLARTESKRHKNIIDLIAAQETARRSLMNKYKCTPRSHL</sequence>
<dbReference type="InterPro" id="IPR046373">
    <property type="entry name" value="Acyl-CoA_Oxase/DH_mid-dom_sf"/>
</dbReference>
<evidence type="ECO:0000256" key="1">
    <source>
        <dbReference type="ARBA" id="ARBA00001974"/>
    </source>
</evidence>
<dbReference type="GeneID" id="89971766"/>
<proteinExistence type="inferred from homology"/>
<evidence type="ECO:0000256" key="3">
    <source>
        <dbReference type="ARBA" id="ARBA00022630"/>
    </source>
</evidence>
<dbReference type="SUPFAM" id="SSF56645">
    <property type="entry name" value="Acyl-CoA dehydrogenase NM domain-like"/>
    <property type="match status" value="1"/>
</dbReference>
<keyword evidence="8" id="KW-1185">Reference proteome</keyword>
<keyword evidence="4" id="KW-0274">FAD</keyword>
<dbReference type="InterPro" id="IPR037069">
    <property type="entry name" value="AcylCoA_DH/ox_N_sf"/>
</dbReference>
<evidence type="ECO:0000256" key="4">
    <source>
        <dbReference type="ARBA" id="ARBA00022827"/>
    </source>
</evidence>
<evidence type="ECO:0000256" key="5">
    <source>
        <dbReference type="ARBA" id="ARBA00023002"/>
    </source>
</evidence>
<dbReference type="GO" id="GO:0050660">
    <property type="term" value="F:flavin adenine dinucleotide binding"/>
    <property type="evidence" value="ECO:0007669"/>
    <property type="project" value="InterPro"/>
</dbReference>
<accession>A0AAV9N798</accession>
<dbReference type="GO" id="GO:0005737">
    <property type="term" value="C:cytoplasm"/>
    <property type="evidence" value="ECO:0007669"/>
    <property type="project" value="TreeGrafter"/>
</dbReference>